<feature type="non-terminal residue" evidence="1">
    <location>
        <position position="1"/>
    </location>
</feature>
<keyword evidence="2" id="KW-1185">Reference proteome</keyword>
<feature type="non-terminal residue" evidence="1">
    <location>
        <position position="304"/>
    </location>
</feature>
<dbReference type="Proteomes" id="UP001152795">
    <property type="component" value="Unassembled WGS sequence"/>
</dbReference>
<comment type="caution">
    <text evidence="1">The sequence shown here is derived from an EMBL/GenBank/DDBJ whole genome shotgun (WGS) entry which is preliminary data.</text>
</comment>
<accession>A0A6S7JWH3</accession>
<evidence type="ECO:0000313" key="2">
    <source>
        <dbReference type="Proteomes" id="UP001152795"/>
    </source>
</evidence>
<organism evidence="1 2">
    <name type="scientific">Paramuricea clavata</name>
    <name type="common">Red gorgonian</name>
    <name type="synonym">Violescent sea-whip</name>
    <dbReference type="NCBI Taxonomy" id="317549"/>
    <lineage>
        <taxon>Eukaryota</taxon>
        <taxon>Metazoa</taxon>
        <taxon>Cnidaria</taxon>
        <taxon>Anthozoa</taxon>
        <taxon>Octocorallia</taxon>
        <taxon>Malacalcyonacea</taxon>
        <taxon>Plexauridae</taxon>
        <taxon>Paramuricea</taxon>
    </lineage>
</organism>
<dbReference type="OrthoDB" id="5970626at2759"/>
<evidence type="ECO:0000313" key="1">
    <source>
        <dbReference type="EMBL" id="CAB4033590.1"/>
    </source>
</evidence>
<proteinExistence type="predicted"/>
<sequence length="304" mass="34244">VLSGNPLACGCNVFNSVVNVIESVKPAATCNEPSRVRGVTFPQNYQNYNRRDFTCAPVNLNASTPGDFQLRVDWEPTVYTYPVEFFNDTNGTFGVLSDNTTPLNLTYIVTCHDPANQVVEGTTNYTWIVFDKSHGILPGRDYRCSVQTVEVVLNASAHVVSRTSVDSQMVLQTTIEEKAPVINTTTNTSNFYLDITYYDFRASEAEFVSVKYVGILPNPKYIASPFESWLSHDGHPEYSDWFRSDSARNRHYTESIELSSTHDVDKNRNRVYRYFSTEFYPVNGRGFGAEGQRDCVTNALTNFG</sequence>
<reference evidence="1" key="1">
    <citation type="submission" date="2020-04" db="EMBL/GenBank/DDBJ databases">
        <authorList>
            <person name="Alioto T."/>
            <person name="Alioto T."/>
            <person name="Gomez Garrido J."/>
        </authorList>
    </citation>
    <scope>NUCLEOTIDE SEQUENCE</scope>
    <source>
        <strain evidence="1">A484AB</strain>
    </source>
</reference>
<protein>
    <submittedName>
        <fullName evidence="1">Uncharacterized protein</fullName>
    </submittedName>
</protein>
<name>A0A6S7JWH3_PARCT</name>
<dbReference type="AlphaFoldDB" id="A0A6S7JWH3"/>
<dbReference type="EMBL" id="CACRXK020019386">
    <property type="protein sequence ID" value="CAB4033590.1"/>
    <property type="molecule type" value="Genomic_DNA"/>
</dbReference>
<gene>
    <name evidence="1" type="ORF">PACLA_8A089818</name>
</gene>